<protein>
    <submittedName>
        <fullName evidence="3">6594_t:CDS:1</fullName>
    </submittedName>
</protein>
<reference evidence="3" key="1">
    <citation type="submission" date="2022-08" db="EMBL/GenBank/DDBJ databases">
        <authorList>
            <person name="Kallberg Y."/>
            <person name="Tangrot J."/>
            <person name="Rosling A."/>
        </authorList>
    </citation>
    <scope>NUCLEOTIDE SEQUENCE</scope>
    <source>
        <strain evidence="3">Wild A</strain>
    </source>
</reference>
<dbReference type="EMBL" id="CAMKVN010000032">
    <property type="protein sequence ID" value="CAI2162325.1"/>
    <property type="molecule type" value="Genomic_DNA"/>
</dbReference>
<dbReference type="OrthoDB" id="432528at2759"/>
<dbReference type="Gene3D" id="2.120.10.80">
    <property type="entry name" value="Kelch-type beta propeller"/>
    <property type="match status" value="1"/>
</dbReference>
<proteinExistence type="predicted"/>
<organism evidence="3 4">
    <name type="scientific">Funneliformis geosporum</name>
    <dbReference type="NCBI Taxonomy" id="1117311"/>
    <lineage>
        <taxon>Eukaryota</taxon>
        <taxon>Fungi</taxon>
        <taxon>Fungi incertae sedis</taxon>
        <taxon>Mucoromycota</taxon>
        <taxon>Glomeromycotina</taxon>
        <taxon>Glomeromycetes</taxon>
        <taxon>Glomerales</taxon>
        <taxon>Glomeraceae</taxon>
        <taxon>Funneliformis</taxon>
    </lineage>
</organism>
<sequence>MTSFTDPTINTAAKSCCGKSTLIDDKLYFLDGKNFGNNFFYLDVSIPFNTQKIIWQYLKNLNTVPAHSAATSVKGGANNKTLFLYGGIPINNATMSLVYTFNTQKKSWSIPKITGDNTVRKDNLKGIADNKGLMYLFGGHSNTEGTYFNDMLILDTVNLNWKIGNSVNAPSPRSLYGAALLSNHYIIYLGLNGQQIIIFGGYVESQDSLYVLDLLNFVWYIPKISGKIPSSRHWHQANVIRKYMINAQHTRPADSPDIVSYRYDEI</sequence>
<dbReference type="SUPFAM" id="SSF117281">
    <property type="entry name" value="Kelch motif"/>
    <property type="match status" value="1"/>
</dbReference>
<keyword evidence="1" id="KW-0880">Kelch repeat</keyword>
<dbReference type="AlphaFoldDB" id="A0A9W4WL97"/>
<dbReference type="Pfam" id="PF24681">
    <property type="entry name" value="Kelch_KLHDC2_KLHL20_DRC7"/>
    <property type="match status" value="1"/>
</dbReference>
<evidence type="ECO:0000313" key="4">
    <source>
        <dbReference type="Proteomes" id="UP001153678"/>
    </source>
</evidence>
<gene>
    <name evidence="3" type="ORF">FWILDA_LOCUS500</name>
</gene>
<dbReference type="Proteomes" id="UP001153678">
    <property type="component" value="Unassembled WGS sequence"/>
</dbReference>
<evidence type="ECO:0000313" key="3">
    <source>
        <dbReference type="EMBL" id="CAI2162325.1"/>
    </source>
</evidence>
<accession>A0A9W4WL97</accession>
<dbReference type="InterPro" id="IPR015915">
    <property type="entry name" value="Kelch-typ_b-propeller"/>
</dbReference>
<evidence type="ECO:0000256" key="1">
    <source>
        <dbReference type="ARBA" id="ARBA00022441"/>
    </source>
</evidence>
<name>A0A9W4WL97_9GLOM</name>
<keyword evidence="2" id="KW-0677">Repeat</keyword>
<evidence type="ECO:0000256" key="2">
    <source>
        <dbReference type="ARBA" id="ARBA00022737"/>
    </source>
</evidence>
<dbReference type="PANTHER" id="PTHR46093:SF18">
    <property type="entry name" value="FIBRONECTIN TYPE-III DOMAIN-CONTAINING PROTEIN"/>
    <property type="match status" value="1"/>
</dbReference>
<dbReference type="PANTHER" id="PTHR46093">
    <property type="entry name" value="ACYL-COA-BINDING DOMAIN-CONTAINING PROTEIN 5"/>
    <property type="match status" value="1"/>
</dbReference>
<comment type="caution">
    <text evidence="3">The sequence shown here is derived from an EMBL/GenBank/DDBJ whole genome shotgun (WGS) entry which is preliminary data.</text>
</comment>
<keyword evidence="4" id="KW-1185">Reference proteome</keyword>